<name>A0A811V103_CERCA</name>
<feature type="disulfide bond" evidence="7">
    <location>
        <begin position="202"/>
        <end position="208"/>
    </location>
</feature>
<evidence type="ECO:0000313" key="9">
    <source>
        <dbReference type="EMBL" id="CAD7003083.1"/>
    </source>
</evidence>
<dbReference type="EC" id="3.2.1.17" evidence="2"/>
<evidence type="ECO:0000256" key="2">
    <source>
        <dbReference type="ARBA" id="ARBA00012732"/>
    </source>
</evidence>
<keyword evidence="6" id="KW-0326">Glycosidase</keyword>
<evidence type="ECO:0000256" key="5">
    <source>
        <dbReference type="ARBA" id="ARBA00022801"/>
    </source>
</evidence>
<comment type="catalytic activity">
    <reaction evidence="1">
        <text>Hydrolysis of (1-&gt;4)-beta-linkages between N-acetylmuramic acid and N-acetyl-D-glucosamine residues in a peptidoglycan and between N-acetyl-D-glucosamine residues in chitodextrins.</text>
        <dbReference type="EC" id="3.2.1.17"/>
    </reaction>
</comment>
<dbReference type="GO" id="GO:0031640">
    <property type="term" value="P:killing of cells of another organism"/>
    <property type="evidence" value="ECO:0007669"/>
    <property type="project" value="UniProtKB-KW"/>
</dbReference>
<keyword evidence="5" id="KW-0378">Hydrolase</keyword>
<proteinExistence type="predicted"/>
<protein>
    <recommendedName>
        <fullName evidence="2">lysozyme</fullName>
        <ecNumber evidence="2">3.2.1.17</ecNumber>
    </recommendedName>
</protein>
<evidence type="ECO:0000256" key="1">
    <source>
        <dbReference type="ARBA" id="ARBA00000632"/>
    </source>
</evidence>
<dbReference type="PANTHER" id="PTHR11195">
    <property type="entry name" value="DESTABILASE-RELATED"/>
    <property type="match status" value="1"/>
</dbReference>
<keyword evidence="7" id="KW-1015">Disulfide bond</keyword>
<gene>
    <name evidence="9" type="ORF">CCAP1982_LOCUS11546</name>
</gene>
<dbReference type="CDD" id="cd16890">
    <property type="entry name" value="lyz_i"/>
    <property type="match status" value="1"/>
</dbReference>
<keyword evidence="8" id="KW-0812">Transmembrane</keyword>
<dbReference type="AlphaFoldDB" id="A0A811V103"/>
<evidence type="ECO:0000256" key="4">
    <source>
        <dbReference type="ARBA" id="ARBA00022638"/>
    </source>
</evidence>
<reference evidence="9" key="1">
    <citation type="submission" date="2020-11" db="EMBL/GenBank/DDBJ databases">
        <authorList>
            <person name="Whitehead M."/>
        </authorList>
    </citation>
    <scope>NUCLEOTIDE SEQUENCE</scope>
    <source>
        <strain evidence="9">EGII</strain>
    </source>
</reference>
<dbReference type="Gene3D" id="1.10.530.10">
    <property type="match status" value="1"/>
</dbReference>
<dbReference type="InterPro" id="IPR008597">
    <property type="entry name" value="Invert_lysozyme"/>
</dbReference>
<feature type="transmembrane region" description="Helical" evidence="8">
    <location>
        <begin position="82"/>
        <end position="106"/>
    </location>
</feature>
<keyword evidence="4" id="KW-0081">Bacteriolytic enzyme</keyword>
<dbReference type="GO" id="GO:0003796">
    <property type="term" value="F:lysozyme activity"/>
    <property type="evidence" value="ECO:0007669"/>
    <property type="project" value="UniProtKB-EC"/>
</dbReference>
<organism evidence="9 10">
    <name type="scientific">Ceratitis capitata</name>
    <name type="common">Mediterranean fruit fly</name>
    <name type="synonym">Tephritis capitata</name>
    <dbReference type="NCBI Taxonomy" id="7213"/>
    <lineage>
        <taxon>Eukaryota</taxon>
        <taxon>Metazoa</taxon>
        <taxon>Ecdysozoa</taxon>
        <taxon>Arthropoda</taxon>
        <taxon>Hexapoda</taxon>
        <taxon>Insecta</taxon>
        <taxon>Pterygota</taxon>
        <taxon>Neoptera</taxon>
        <taxon>Endopterygota</taxon>
        <taxon>Diptera</taxon>
        <taxon>Brachycera</taxon>
        <taxon>Muscomorpha</taxon>
        <taxon>Tephritoidea</taxon>
        <taxon>Tephritidae</taxon>
        <taxon>Ceratitis</taxon>
        <taxon>Ceratitis</taxon>
    </lineage>
</organism>
<dbReference type="Proteomes" id="UP000606786">
    <property type="component" value="Unassembled WGS sequence"/>
</dbReference>
<evidence type="ECO:0000313" key="10">
    <source>
        <dbReference type="Proteomes" id="UP000606786"/>
    </source>
</evidence>
<dbReference type="PROSITE" id="PS51909">
    <property type="entry name" value="LYSOZYME_I"/>
    <property type="match status" value="1"/>
</dbReference>
<dbReference type="InterPro" id="IPR023346">
    <property type="entry name" value="Lysozyme-like_dom_sf"/>
</dbReference>
<evidence type="ECO:0000256" key="3">
    <source>
        <dbReference type="ARBA" id="ARBA00022529"/>
    </source>
</evidence>
<dbReference type="EMBL" id="CAJHJT010000034">
    <property type="protein sequence ID" value="CAD7003083.1"/>
    <property type="molecule type" value="Genomic_DNA"/>
</dbReference>
<dbReference type="OrthoDB" id="6337871at2759"/>
<accession>A0A811V103</accession>
<dbReference type="PANTHER" id="PTHR11195:SF22">
    <property type="entry name" value="LYSOZYME"/>
    <property type="match status" value="1"/>
</dbReference>
<keyword evidence="8" id="KW-1133">Transmembrane helix</keyword>
<evidence type="ECO:0000256" key="6">
    <source>
        <dbReference type="ARBA" id="ARBA00023295"/>
    </source>
</evidence>
<feature type="disulfide bond" evidence="7">
    <location>
        <begin position="197"/>
        <end position="284"/>
    </location>
</feature>
<sequence>MRAVHESAYKPKLTGETKFVVNIRPVNHNGAALSSTIAAANNNNNNIGASEVNRRVSSQESRVKSSSSGVNHMLLSKTQAKCGPICTVISLIAALLLISGSIYLHLRQKPHLGRLHHNSPEKVVASTPEAIKVPTSATAPLMASASLPGATRESEIFTASAATAKASATTARDSTETSRVWQIMNGGGGARHITEACMQCICRTATECRPAVCGNNMDCGVFRISRPYWLDAGMPALEGDEGSTDNTNTTYGRCVNNMYCATRVVAAYINKYARDCNRNGVIDCRDHIALHLLGPTGCLQSEGVLPQVFARRMEECFAEYD</sequence>
<dbReference type="GO" id="GO:0042742">
    <property type="term" value="P:defense response to bacterium"/>
    <property type="evidence" value="ECO:0007669"/>
    <property type="project" value="UniProtKB-KW"/>
</dbReference>
<feature type="disulfide bond" evidence="7">
    <location>
        <begin position="213"/>
        <end position="219"/>
    </location>
</feature>
<keyword evidence="3" id="KW-0929">Antimicrobial</keyword>
<dbReference type="SUPFAM" id="SSF53955">
    <property type="entry name" value="Lysozyme-like"/>
    <property type="match status" value="1"/>
</dbReference>
<feature type="disulfide bond" evidence="7">
    <location>
        <begin position="254"/>
        <end position="260"/>
    </location>
</feature>
<comment type="caution">
    <text evidence="9">The sequence shown here is derived from an EMBL/GenBank/DDBJ whole genome shotgun (WGS) entry which is preliminary data.</text>
</comment>
<evidence type="ECO:0000256" key="7">
    <source>
        <dbReference type="PIRSR" id="PIRSR608597-3"/>
    </source>
</evidence>
<dbReference type="Pfam" id="PF05497">
    <property type="entry name" value="Destabilase"/>
    <property type="match status" value="1"/>
</dbReference>
<keyword evidence="8" id="KW-0472">Membrane</keyword>
<keyword evidence="10" id="KW-1185">Reference proteome</keyword>
<evidence type="ECO:0000256" key="8">
    <source>
        <dbReference type="SAM" id="Phobius"/>
    </source>
</evidence>